<feature type="repeat" description="WD" evidence="5">
    <location>
        <begin position="335"/>
        <end position="376"/>
    </location>
</feature>
<evidence type="ECO:0000259" key="7">
    <source>
        <dbReference type="SMART" id="SM00500"/>
    </source>
</evidence>
<evidence type="ECO:0000256" key="2">
    <source>
        <dbReference type="ARBA" id="ARBA00022737"/>
    </source>
</evidence>
<dbReference type="Pfam" id="PF00400">
    <property type="entry name" value="WD40"/>
    <property type="match status" value="4"/>
</dbReference>
<gene>
    <name evidence="8" type="ORF">TCIL3000_10_820</name>
</gene>
<feature type="compositionally biased region" description="Basic and acidic residues" evidence="6">
    <location>
        <begin position="582"/>
        <end position="592"/>
    </location>
</feature>
<dbReference type="GO" id="GO:0000398">
    <property type="term" value="P:mRNA splicing, via spliceosome"/>
    <property type="evidence" value="ECO:0007669"/>
    <property type="project" value="TreeGrafter"/>
</dbReference>
<dbReference type="GO" id="GO:0046540">
    <property type="term" value="C:U4/U6 x U5 tri-snRNP complex"/>
    <property type="evidence" value="ECO:0007669"/>
    <property type="project" value="TreeGrafter"/>
</dbReference>
<dbReference type="InterPro" id="IPR036285">
    <property type="entry name" value="PRP4-like_sf"/>
</dbReference>
<keyword evidence="4" id="KW-0687">Ribonucleoprotein</keyword>
<feature type="domain" description="Pre-mRNA processing factor 4 (PRP4)-like" evidence="7">
    <location>
        <begin position="10"/>
        <end position="62"/>
    </location>
</feature>
<keyword evidence="1 5" id="KW-0853">WD repeat</keyword>
<evidence type="ECO:0000256" key="3">
    <source>
        <dbReference type="ARBA" id="ARBA00022980"/>
    </source>
</evidence>
<dbReference type="GO" id="GO:0030621">
    <property type="term" value="F:U4 snRNA binding"/>
    <property type="evidence" value="ECO:0007669"/>
    <property type="project" value="TreeGrafter"/>
</dbReference>
<feature type="repeat" description="WD" evidence="5">
    <location>
        <begin position="381"/>
        <end position="413"/>
    </location>
</feature>
<keyword evidence="3" id="KW-0689">Ribosomal protein</keyword>
<feature type="region of interest" description="Disordered" evidence="6">
    <location>
        <begin position="534"/>
        <end position="607"/>
    </location>
</feature>
<dbReference type="GO" id="GO:0005840">
    <property type="term" value="C:ribosome"/>
    <property type="evidence" value="ECO:0007669"/>
    <property type="project" value="UniProtKB-KW"/>
</dbReference>
<feature type="region of interest" description="Disordered" evidence="6">
    <location>
        <begin position="69"/>
        <end position="93"/>
    </location>
</feature>
<dbReference type="AlphaFoldDB" id="G0UVA8"/>
<keyword evidence="2" id="KW-0677">Repeat</keyword>
<organism evidence="8">
    <name type="scientific">Trypanosoma congolense (strain IL3000)</name>
    <dbReference type="NCBI Taxonomy" id="1068625"/>
    <lineage>
        <taxon>Eukaryota</taxon>
        <taxon>Discoba</taxon>
        <taxon>Euglenozoa</taxon>
        <taxon>Kinetoplastea</taxon>
        <taxon>Metakinetoplastina</taxon>
        <taxon>Trypanosomatida</taxon>
        <taxon>Trypanosomatidae</taxon>
        <taxon>Trypanosoma</taxon>
        <taxon>Nannomonas</taxon>
    </lineage>
</organism>
<evidence type="ECO:0000256" key="1">
    <source>
        <dbReference type="ARBA" id="ARBA00022574"/>
    </source>
</evidence>
<accession>G0UVA8</accession>
<reference evidence="8" key="1">
    <citation type="journal article" date="2012" name="Proc. Natl. Acad. Sci. U.S.A.">
        <title>Antigenic diversity is generated by distinct evolutionary mechanisms in African trypanosome species.</title>
        <authorList>
            <person name="Jackson A.P."/>
            <person name="Berry A."/>
            <person name="Aslett M."/>
            <person name="Allison H.C."/>
            <person name="Burton P."/>
            <person name="Vavrova-Anderson J."/>
            <person name="Brown R."/>
            <person name="Browne H."/>
            <person name="Corton N."/>
            <person name="Hauser H."/>
            <person name="Gamble J."/>
            <person name="Gilderthorp R."/>
            <person name="Marcello L."/>
            <person name="McQuillan J."/>
            <person name="Otto T.D."/>
            <person name="Quail M.A."/>
            <person name="Sanders M.J."/>
            <person name="van Tonder A."/>
            <person name="Ginger M.L."/>
            <person name="Field M.C."/>
            <person name="Barry J.D."/>
            <person name="Hertz-Fowler C."/>
            <person name="Berriman M."/>
        </authorList>
    </citation>
    <scope>NUCLEOTIDE SEQUENCE</scope>
    <source>
        <strain evidence="8">IL3000</strain>
    </source>
</reference>
<protein>
    <recommendedName>
        <fullName evidence="7">Pre-mRNA processing factor 4 (PRP4)-like domain-containing protein</fullName>
    </recommendedName>
</protein>
<dbReference type="PRINTS" id="PR00320">
    <property type="entry name" value="GPROTEINBRPT"/>
</dbReference>
<proteinExistence type="predicted"/>
<dbReference type="PANTHER" id="PTHR19846:SF0">
    <property type="entry name" value="PRE-MRNA PROCESSING FACTOR 4"/>
    <property type="match status" value="1"/>
</dbReference>
<dbReference type="Pfam" id="PF08799">
    <property type="entry name" value="PRP4"/>
    <property type="match status" value="1"/>
</dbReference>
<evidence type="ECO:0000256" key="6">
    <source>
        <dbReference type="SAM" id="MobiDB-lite"/>
    </source>
</evidence>
<evidence type="ECO:0000256" key="5">
    <source>
        <dbReference type="PROSITE-ProRule" id="PRU00221"/>
    </source>
</evidence>
<feature type="compositionally biased region" description="Acidic residues" evidence="6">
    <location>
        <begin position="546"/>
        <end position="557"/>
    </location>
</feature>
<dbReference type="SUPFAM" id="SSF158230">
    <property type="entry name" value="PRP4-like"/>
    <property type="match status" value="1"/>
</dbReference>
<dbReference type="EMBL" id="HE575323">
    <property type="protein sequence ID" value="CCC93323.1"/>
    <property type="molecule type" value="Genomic_DNA"/>
</dbReference>
<dbReference type="SMART" id="SM00320">
    <property type="entry name" value="WD40"/>
    <property type="match status" value="6"/>
</dbReference>
<sequence length="607" mass="66007">MEIVDPVLPYGDREVQEALRMLGAPILVFAETMPERRQRLRKEMVEGGYDTVDDIRHRYRDPVTVNCASTNRRTSDVPPDLSKGGTGEISQASADLSRRRAMLLPVSLERARCRVALLKEAFGSPAAVRSSHRSTVDRLRCMRLTKSVRNVKMVNPNNTPSSTASSCIADHFCVPFTCCAAVTSLDHVALTGAVNGVVTAWNTSTCRPIASRSTCETGWGQVRHIAVHPLVPLFFSVTMFDTRISIWRVTSSSESIACTTGGSCADTSTFTDSGAVNDLLLERLPLGAARHTADINRIAVDSTGGLLASASNDATVCLWDITTESTLLQLLSQDGYGDAHSVLDVRFHPDASLLATADRAGRSVVWDIRSGAVAFTAAGKYGGHLEACKCLAWSPCGMRFASGGADNLVYVWDARRLCRGATESPCIFVGHDDVITSVEFCPNSSFSVLPAALVTTSLDGTVRLWDLDAAGSCAQVLHGPSPVRGQCWLSGGATLMTVAHSKYWSLWNYVASGEVHEVTHAETEETVTTMLTAEAPESETAGAVGLDDEEEDEEDEMMALRRKRGDKRQENQRATTIRRHGIHDTHDVRKSDDDDDDEMELLKRKKV</sequence>
<dbReference type="Gene3D" id="2.130.10.10">
    <property type="entry name" value="YVTN repeat-like/Quinoprotein amine dehydrogenase"/>
    <property type="match status" value="2"/>
</dbReference>
<dbReference type="PROSITE" id="PS50294">
    <property type="entry name" value="WD_REPEATS_REGION"/>
    <property type="match status" value="3"/>
</dbReference>
<dbReference type="InterPro" id="IPR019775">
    <property type="entry name" value="WD40_repeat_CS"/>
</dbReference>
<dbReference type="VEuPathDB" id="TriTrypDB:TcIL3000_10_820"/>
<dbReference type="GO" id="GO:0017070">
    <property type="term" value="F:U6 snRNA binding"/>
    <property type="evidence" value="ECO:0007669"/>
    <property type="project" value="TreeGrafter"/>
</dbReference>
<evidence type="ECO:0000313" key="8">
    <source>
        <dbReference type="EMBL" id="CCC93323.1"/>
    </source>
</evidence>
<dbReference type="InterPro" id="IPR014906">
    <property type="entry name" value="PRP4-like"/>
</dbReference>
<dbReference type="PROSITE" id="PS50082">
    <property type="entry name" value="WD_REPEATS_2"/>
    <property type="match status" value="4"/>
</dbReference>
<feature type="repeat" description="WD" evidence="5">
    <location>
        <begin position="428"/>
        <end position="468"/>
    </location>
</feature>
<dbReference type="InterPro" id="IPR015943">
    <property type="entry name" value="WD40/YVTN_repeat-like_dom_sf"/>
</dbReference>
<name>G0UVA8_TRYCI</name>
<dbReference type="SMART" id="SM00500">
    <property type="entry name" value="SFM"/>
    <property type="match status" value="1"/>
</dbReference>
<dbReference type="InterPro" id="IPR020472">
    <property type="entry name" value="WD40_PAC1"/>
</dbReference>
<dbReference type="SUPFAM" id="SSF50978">
    <property type="entry name" value="WD40 repeat-like"/>
    <property type="match status" value="1"/>
</dbReference>
<evidence type="ECO:0000256" key="4">
    <source>
        <dbReference type="ARBA" id="ARBA00023274"/>
    </source>
</evidence>
<feature type="repeat" description="WD" evidence="5">
    <location>
        <begin position="288"/>
        <end position="329"/>
    </location>
</feature>
<dbReference type="PANTHER" id="PTHR19846">
    <property type="entry name" value="WD40 REPEAT PROTEIN"/>
    <property type="match status" value="1"/>
</dbReference>
<dbReference type="Gene3D" id="4.10.280.110">
    <property type="entry name" value="Pre-mRNA processing factor 4 domain"/>
    <property type="match status" value="1"/>
</dbReference>
<dbReference type="PROSITE" id="PS00678">
    <property type="entry name" value="WD_REPEATS_1"/>
    <property type="match status" value="2"/>
</dbReference>
<dbReference type="InterPro" id="IPR001680">
    <property type="entry name" value="WD40_rpt"/>
</dbReference>
<dbReference type="InterPro" id="IPR036322">
    <property type="entry name" value="WD40_repeat_dom_sf"/>
</dbReference>